<organism evidence="3 4">
    <name type="scientific">Streptomyces justiciae</name>
    <dbReference type="NCBI Taxonomy" id="2780140"/>
    <lineage>
        <taxon>Bacteria</taxon>
        <taxon>Bacillati</taxon>
        <taxon>Actinomycetota</taxon>
        <taxon>Actinomycetes</taxon>
        <taxon>Kitasatosporales</taxon>
        <taxon>Streptomycetaceae</taxon>
        <taxon>Streptomyces</taxon>
    </lineage>
</organism>
<gene>
    <name evidence="3" type="ORF">RQC66_09610</name>
</gene>
<evidence type="ECO:0000313" key="4">
    <source>
        <dbReference type="Proteomes" id="UP001257948"/>
    </source>
</evidence>
<dbReference type="RefSeq" id="WP_314199797.1">
    <property type="nucleotide sequence ID" value="NZ_JAVTLL010000005.1"/>
</dbReference>
<keyword evidence="4" id="KW-1185">Reference proteome</keyword>
<proteinExistence type="predicted"/>
<evidence type="ECO:0000256" key="1">
    <source>
        <dbReference type="SAM" id="MobiDB-lite"/>
    </source>
</evidence>
<feature type="transmembrane region" description="Helical" evidence="2">
    <location>
        <begin position="5"/>
        <end position="22"/>
    </location>
</feature>
<keyword evidence="2" id="KW-0472">Membrane</keyword>
<feature type="transmembrane region" description="Helical" evidence="2">
    <location>
        <begin position="28"/>
        <end position="45"/>
    </location>
</feature>
<dbReference type="Proteomes" id="UP001257948">
    <property type="component" value="Unassembled WGS sequence"/>
</dbReference>
<feature type="region of interest" description="Disordered" evidence="1">
    <location>
        <begin position="175"/>
        <end position="197"/>
    </location>
</feature>
<accession>A0ABU3LP21</accession>
<evidence type="ECO:0000256" key="2">
    <source>
        <dbReference type="SAM" id="Phobius"/>
    </source>
</evidence>
<comment type="caution">
    <text evidence="3">The sequence shown here is derived from an EMBL/GenBank/DDBJ whole genome shotgun (WGS) entry which is preliminary data.</text>
</comment>
<reference evidence="4" key="1">
    <citation type="submission" date="2023-07" db="EMBL/GenBank/DDBJ databases">
        <title>Draft genome sequence of the endophytic actinobacterium Streptomyces justiciae WPN32, a potential antibiotic producer.</title>
        <authorList>
            <person name="Yasawong M."/>
            <person name="Pana W."/>
            <person name="Ganta P."/>
            <person name="Santapan N."/>
            <person name="Songngamsuk T."/>
            <person name="Phatcharaharikarn M."/>
            <person name="Kerdtoob S."/>
            <person name="Nantapong N."/>
        </authorList>
    </citation>
    <scope>NUCLEOTIDE SEQUENCE [LARGE SCALE GENOMIC DNA]</scope>
    <source>
        <strain evidence="4">WPN32</strain>
    </source>
</reference>
<dbReference type="EMBL" id="JAVTLL010000005">
    <property type="protein sequence ID" value="MDT7840990.1"/>
    <property type="molecule type" value="Genomic_DNA"/>
</dbReference>
<keyword evidence="2" id="KW-0812">Transmembrane</keyword>
<name>A0ABU3LP21_9ACTN</name>
<protein>
    <submittedName>
        <fullName evidence="3">Uncharacterized protein</fullName>
    </submittedName>
</protein>
<keyword evidence="2" id="KW-1133">Transmembrane helix</keyword>
<sequence length="197" mass="22405">MAMNVIGLLGWMGSWIALLGISHEGPGWVVWICMPYFIYGAYRAVTQFRYFGPAMWMLRILRTYPWQVVPDISHGLTKRPEVLGRQYGWFELPNPASADHRLPLVFAEHFRTGWWSRRMAPRAKPHLKAQIETVWFAGDPRFVGLIGAPASKGTAPRRLHIVEQKTDVRSGQRFADWGATPADIERGRQAGVTQAHP</sequence>
<evidence type="ECO:0000313" key="3">
    <source>
        <dbReference type="EMBL" id="MDT7840990.1"/>
    </source>
</evidence>